<evidence type="ECO:0000313" key="2">
    <source>
        <dbReference type="Proteomes" id="UP000011834"/>
    </source>
</evidence>
<dbReference type="KEGG" id="mmk:MU9_440"/>
<evidence type="ECO:0000313" key="1">
    <source>
        <dbReference type="EMBL" id="AGG29486.1"/>
    </source>
</evidence>
<evidence type="ECO:0008006" key="3">
    <source>
        <dbReference type="Google" id="ProtNLM"/>
    </source>
</evidence>
<reference evidence="1 2" key="1">
    <citation type="journal article" date="2012" name="BMC Genomics">
        <title>Whole-genome sequencing and identification of Morganella morganii KT pathogenicity-related genes.</title>
        <authorList>
            <person name="Chen Y.T."/>
            <person name="Peng H.L."/>
            <person name="Shia W.C."/>
            <person name="Hsu F.R."/>
            <person name="Ken C.F."/>
            <person name="Tsao Y.M."/>
            <person name="Chen C.H."/>
            <person name="Liu C.E."/>
            <person name="Hsieh M.F."/>
            <person name="Chen H.C."/>
            <person name="Tang C.Y."/>
            <person name="Ku T.H."/>
        </authorList>
    </citation>
    <scope>NUCLEOTIDE SEQUENCE [LARGE SCALE GENOMIC DNA]</scope>
    <source>
        <strain evidence="1 2">KT</strain>
    </source>
</reference>
<dbReference type="RefSeq" id="WP_004238564.1">
    <property type="nucleotide sequence ID" value="NC_020418.1"/>
</dbReference>
<dbReference type="InterPro" id="IPR011204">
    <property type="entry name" value="Virulence_RhuM-like"/>
</dbReference>
<dbReference type="PANTHER" id="PTHR35810">
    <property type="entry name" value="CYTOPLASMIC PROTEIN-RELATED"/>
    <property type="match status" value="1"/>
</dbReference>
<dbReference type="Proteomes" id="UP000011834">
    <property type="component" value="Chromosome"/>
</dbReference>
<dbReference type="PIRSF" id="PIRSF015268">
    <property type="entry name" value="Virulence_RhuM"/>
    <property type="match status" value="1"/>
</dbReference>
<dbReference type="PANTHER" id="PTHR35810:SF1">
    <property type="entry name" value="CYTOPLASMIC PROTEIN"/>
    <property type="match status" value="1"/>
</dbReference>
<gene>
    <name evidence="1" type="ORF">MU9_440</name>
</gene>
<protein>
    <recommendedName>
        <fullName evidence="3">Hydroxyacid dehydrogenase</fullName>
    </recommendedName>
</protein>
<dbReference type="EMBL" id="CP004345">
    <property type="protein sequence ID" value="AGG29486.1"/>
    <property type="molecule type" value="Genomic_DNA"/>
</dbReference>
<accession>J7TAH6</accession>
<dbReference type="GeneID" id="93358670"/>
<name>J7TAH6_MORMO</name>
<dbReference type="AlphaFoldDB" id="J7TAH6"/>
<dbReference type="eggNOG" id="COG3943">
    <property type="taxonomic scope" value="Bacteria"/>
</dbReference>
<sequence length="341" mass="39491">MSDNLPEAPQGEFILFRSEDGQTRVECRFESDTLWLSQSSICELYGKAKATISEHISNIFTEGELAENSVIRFYRTTADDGKQYNVKYFNLSVILAVGYRVRSVRGTQFRQWATQTLEQYLIKGFVMDDERLKNPPVGQSVVPDYFDEMLERIRDIRASERRVYLRIKEIFTLAADYEPSNKETTRFFQIIQNKLHFACTGMTAAELIASRADANQPDMGLTNYKSGEIRKTDVTIAKNYLREHELKELNRIVNMWLDFAEDQALRRKQVFLQDWDTKLDQFLSFNDRNVLQGAGGISKKAADEKAKDVFDIFDRKRRRLKESEGARANIAALRDLLKKGK</sequence>
<organism evidence="1 2">
    <name type="scientific">Morganella morganii subsp. morganii KT</name>
    <dbReference type="NCBI Taxonomy" id="1124991"/>
    <lineage>
        <taxon>Bacteria</taxon>
        <taxon>Pseudomonadati</taxon>
        <taxon>Pseudomonadota</taxon>
        <taxon>Gammaproteobacteria</taxon>
        <taxon>Enterobacterales</taxon>
        <taxon>Morganellaceae</taxon>
        <taxon>Morganella</taxon>
    </lineage>
</organism>
<dbReference type="HOGENOM" id="CLU_048266_0_0_6"/>
<keyword evidence="2" id="KW-1185">Reference proteome</keyword>
<dbReference type="Pfam" id="PF13310">
    <property type="entry name" value="Virulence_RhuM"/>
    <property type="match status" value="1"/>
</dbReference>
<proteinExistence type="predicted"/>